<evidence type="ECO:0000313" key="2">
    <source>
        <dbReference type="EMBL" id="KAI5320903.1"/>
    </source>
</evidence>
<feature type="region of interest" description="Disordered" evidence="1">
    <location>
        <begin position="74"/>
        <end position="102"/>
    </location>
</feature>
<gene>
    <name evidence="2" type="ORF">L3X38_040611</name>
</gene>
<reference evidence="2 3" key="1">
    <citation type="journal article" date="2022" name="G3 (Bethesda)">
        <title>Whole-genome sequence and methylome profiling of the almond [Prunus dulcis (Mill.) D.A. Webb] cultivar 'Nonpareil'.</title>
        <authorList>
            <person name="D'Amico-Willman K.M."/>
            <person name="Ouma W.Z."/>
            <person name="Meulia T."/>
            <person name="Sideli G.M."/>
            <person name="Gradziel T.M."/>
            <person name="Fresnedo-Ramirez J."/>
        </authorList>
    </citation>
    <scope>NUCLEOTIDE SEQUENCE [LARGE SCALE GENOMIC DNA]</scope>
    <source>
        <strain evidence="2">Clone GOH B32 T37-40</strain>
    </source>
</reference>
<dbReference type="Proteomes" id="UP001054821">
    <property type="component" value="Chromosome 7"/>
</dbReference>
<evidence type="ECO:0000256" key="1">
    <source>
        <dbReference type="SAM" id="MobiDB-lite"/>
    </source>
</evidence>
<protein>
    <submittedName>
        <fullName evidence="2">Uncharacterized protein</fullName>
    </submittedName>
</protein>
<dbReference type="EMBL" id="JAJFAZ020000007">
    <property type="protein sequence ID" value="KAI5320903.1"/>
    <property type="molecule type" value="Genomic_DNA"/>
</dbReference>
<comment type="caution">
    <text evidence="2">The sequence shown here is derived from an EMBL/GenBank/DDBJ whole genome shotgun (WGS) entry which is preliminary data.</text>
</comment>
<dbReference type="AlphaFoldDB" id="A0AAD4YU98"/>
<name>A0AAD4YU98_PRUDU</name>
<accession>A0AAD4YU98</accession>
<keyword evidence="3" id="KW-1185">Reference proteome</keyword>
<feature type="compositionally biased region" description="Polar residues" evidence="1">
    <location>
        <begin position="87"/>
        <end position="102"/>
    </location>
</feature>
<proteinExistence type="predicted"/>
<evidence type="ECO:0000313" key="3">
    <source>
        <dbReference type="Proteomes" id="UP001054821"/>
    </source>
</evidence>
<organism evidence="2 3">
    <name type="scientific">Prunus dulcis</name>
    <name type="common">Almond</name>
    <name type="synonym">Amygdalus dulcis</name>
    <dbReference type="NCBI Taxonomy" id="3755"/>
    <lineage>
        <taxon>Eukaryota</taxon>
        <taxon>Viridiplantae</taxon>
        <taxon>Streptophyta</taxon>
        <taxon>Embryophyta</taxon>
        <taxon>Tracheophyta</taxon>
        <taxon>Spermatophyta</taxon>
        <taxon>Magnoliopsida</taxon>
        <taxon>eudicotyledons</taxon>
        <taxon>Gunneridae</taxon>
        <taxon>Pentapetalae</taxon>
        <taxon>rosids</taxon>
        <taxon>fabids</taxon>
        <taxon>Rosales</taxon>
        <taxon>Rosaceae</taxon>
        <taxon>Amygdaloideae</taxon>
        <taxon>Amygdaleae</taxon>
        <taxon>Prunus</taxon>
    </lineage>
</organism>
<sequence>MYVECTSQTDQPEMVYERIVQLLETLTEKVSYQITVFDEYFRIIERHLDKIEASSRHFVDKFDVVDVCSKNLESQERQSTDDLISAKQGQNFQDNTMENQAR</sequence>